<dbReference type="NCBIfam" id="TIGR01302">
    <property type="entry name" value="IMP_dehydrog"/>
    <property type="match status" value="1"/>
</dbReference>
<feature type="binding site" description="in other chain" evidence="13 17">
    <location>
        <position position="306"/>
    </location>
    <ligand>
        <name>K(+)</name>
        <dbReference type="ChEBI" id="CHEBI:29103"/>
        <note>ligand shared between two tetrameric partners</note>
    </ligand>
</feature>
<dbReference type="InterPro" id="IPR001093">
    <property type="entry name" value="IMP_DH_GMPRt"/>
</dbReference>
<dbReference type="GO" id="GO:0000166">
    <property type="term" value="F:nucleotide binding"/>
    <property type="evidence" value="ECO:0007669"/>
    <property type="project" value="UniProtKB-UniRule"/>
</dbReference>
<dbReference type="AlphaFoldDB" id="A6URB6"/>
<comment type="activity regulation">
    <text evidence="13">Mycophenolic acid (MPA) is a non-competitive inhibitor that prevents formation of the closed enzyme conformation by binding to the same site as the amobile flap. In contrast, mizoribine monophosphate (MZP) is a competitive inhibitor that induces the closed conformation. MPA is a potent inhibitor of mammalian IMPDHs but a poor inhibitor of the bacterial enzymes. MZP is a more potent inhibitor of bacterial IMPDH.</text>
</comment>
<comment type="caution">
    <text evidence="13">Lacks conserved residue(s) required for the propagation of feature annotation.</text>
</comment>
<dbReference type="InterPro" id="IPR015875">
    <property type="entry name" value="IMP_DH/GMP_Rdtase_CS"/>
</dbReference>
<dbReference type="InterPro" id="IPR013785">
    <property type="entry name" value="Aldolase_TIM"/>
</dbReference>
<evidence type="ECO:0000313" key="22">
    <source>
        <dbReference type="EMBL" id="ABR55038.1"/>
    </source>
</evidence>
<feature type="binding site" description="in other chain" evidence="13 17">
    <location>
        <position position="308"/>
    </location>
    <ligand>
        <name>K(+)</name>
        <dbReference type="ChEBI" id="CHEBI:29103"/>
        <note>ligand shared between two tetrameric partners</note>
    </ligand>
</feature>
<dbReference type="UniPathway" id="UPA00601">
    <property type="reaction ID" value="UER00295"/>
</dbReference>
<keyword evidence="11 18" id="KW-0129">CBS domain</keyword>
<feature type="binding site" evidence="13">
    <location>
        <position position="480"/>
    </location>
    <ligand>
        <name>K(+)</name>
        <dbReference type="ChEBI" id="CHEBI:29103"/>
        <note>ligand shared between two tetrameric partners</note>
    </ligand>
</feature>
<dbReference type="PROSITE" id="PS00487">
    <property type="entry name" value="IMP_DH_GMP_RED"/>
    <property type="match status" value="1"/>
</dbReference>
<dbReference type="EMBL" id="CP000742">
    <property type="protein sequence ID" value="ABR55038.1"/>
    <property type="molecule type" value="Genomic_DNA"/>
</dbReference>
<keyword evidence="9 13" id="KW-0560">Oxidoreductase</keyword>
<feature type="active site" description="Thioimidate intermediate" evidence="13 14">
    <location>
        <position position="311"/>
    </location>
</feature>
<feature type="binding site" evidence="13 16">
    <location>
        <begin position="304"/>
        <end position="306"/>
    </location>
    <ligand>
        <name>NAD(+)</name>
        <dbReference type="ChEBI" id="CHEBI:57540"/>
    </ligand>
</feature>
<dbReference type="GO" id="GO:0006177">
    <property type="term" value="P:GMP biosynthetic process"/>
    <property type="evidence" value="ECO:0007669"/>
    <property type="project" value="UniProtKB-UniRule"/>
</dbReference>
<evidence type="ECO:0000256" key="9">
    <source>
        <dbReference type="ARBA" id="ARBA00023002"/>
    </source>
</evidence>
<dbReference type="InterPro" id="IPR046342">
    <property type="entry name" value="CBS_dom_sf"/>
</dbReference>
<evidence type="ECO:0000256" key="20">
    <source>
        <dbReference type="RuleBase" id="RU003928"/>
    </source>
</evidence>
<dbReference type="GeneID" id="5325835"/>
<comment type="catalytic activity">
    <reaction evidence="12 13 20">
        <text>IMP + NAD(+) + H2O = XMP + NADH + H(+)</text>
        <dbReference type="Rhea" id="RHEA:11708"/>
        <dbReference type="ChEBI" id="CHEBI:15377"/>
        <dbReference type="ChEBI" id="CHEBI:15378"/>
        <dbReference type="ChEBI" id="CHEBI:57464"/>
        <dbReference type="ChEBI" id="CHEBI:57540"/>
        <dbReference type="ChEBI" id="CHEBI:57945"/>
        <dbReference type="ChEBI" id="CHEBI:58053"/>
        <dbReference type="EC" id="1.1.1.205"/>
    </reaction>
</comment>
<dbReference type="KEGG" id="mvn:Mevan_1138"/>
<dbReference type="HAMAP" id="MF_01964">
    <property type="entry name" value="IMPDH"/>
    <property type="match status" value="1"/>
</dbReference>
<reference evidence="22" key="1">
    <citation type="submission" date="2007-06" db="EMBL/GenBank/DDBJ databases">
        <title>Complete sequence of Methanococcus vannielii SB.</title>
        <authorList>
            <consortium name="US DOE Joint Genome Institute"/>
            <person name="Copeland A."/>
            <person name="Lucas S."/>
            <person name="Lapidus A."/>
            <person name="Barry K."/>
            <person name="Glavina del Rio T."/>
            <person name="Dalin E."/>
            <person name="Tice H."/>
            <person name="Pitluck S."/>
            <person name="Chain P."/>
            <person name="Malfatti S."/>
            <person name="Shin M."/>
            <person name="Vergez L."/>
            <person name="Schmutz J."/>
            <person name="Larimer F."/>
            <person name="Land M."/>
            <person name="Hauser L."/>
            <person name="Kyrpides N."/>
            <person name="Anderson I."/>
            <person name="Sieprawska-Lupa M."/>
            <person name="Whitman W.B."/>
            <person name="Richardson P."/>
        </authorList>
    </citation>
    <scope>NUCLEOTIDE SEQUENCE [LARGE SCALE GENOMIC DNA]</scope>
    <source>
        <strain evidence="22">SB</strain>
    </source>
</reference>
<keyword evidence="10 13" id="KW-0520">NAD</keyword>
<evidence type="ECO:0000256" key="13">
    <source>
        <dbReference type="HAMAP-Rule" id="MF_01964"/>
    </source>
</evidence>
<keyword evidence="4 13" id="KW-0479">Metal-binding</keyword>
<comment type="similarity">
    <text evidence="2 13 19">Belongs to the IMPDH/GMPR family.</text>
</comment>
<dbReference type="Pfam" id="PF00571">
    <property type="entry name" value="CBS"/>
    <property type="match status" value="2"/>
</dbReference>
<keyword evidence="8 13" id="KW-0630">Potassium</keyword>
<evidence type="ECO:0000256" key="15">
    <source>
        <dbReference type="PIRSR" id="PIRSR000130-2"/>
    </source>
</evidence>
<organism evidence="22 23">
    <name type="scientific">Methanococcus vannielii (strain ATCC 35089 / DSM 1224 / JCM 13029 / OCM 148 / SB)</name>
    <dbReference type="NCBI Taxonomy" id="406327"/>
    <lineage>
        <taxon>Archaea</taxon>
        <taxon>Methanobacteriati</taxon>
        <taxon>Methanobacteriota</taxon>
        <taxon>Methanomada group</taxon>
        <taxon>Methanococci</taxon>
        <taxon>Methanococcales</taxon>
        <taxon>Methanococcaceae</taxon>
        <taxon>Methanococcus</taxon>
    </lineage>
</organism>
<keyword evidence="23" id="KW-1185">Reference proteome</keyword>
<evidence type="ECO:0000313" key="23">
    <source>
        <dbReference type="Proteomes" id="UP000001107"/>
    </source>
</evidence>
<dbReference type="EC" id="1.1.1.205" evidence="13 20"/>
<dbReference type="PANTHER" id="PTHR11911">
    <property type="entry name" value="INOSINE-5-MONOPHOSPHATE DEHYDROGENASE RELATED"/>
    <property type="match status" value="1"/>
</dbReference>
<feature type="binding site" evidence="13">
    <location>
        <position position="481"/>
    </location>
    <ligand>
        <name>K(+)</name>
        <dbReference type="ChEBI" id="CHEBI:29103"/>
        <note>ligand shared between two tetrameric partners</note>
    </ligand>
</feature>
<dbReference type="SUPFAM" id="SSF51412">
    <property type="entry name" value="Inosine monophosphate dehydrogenase (IMPDH)"/>
    <property type="match status" value="1"/>
</dbReference>
<evidence type="ECO:0000256" key="7">
    <source>
        <dbReference type="ARBA" id="ARBA00022755"/>
    </source>
</evidence>
<feature type="binding site" evidence="13 15">
    <location>
        <position position="425"/>
    </location>
    <ligand>
        <name>IMP</name>
        <dbReference type="ChEBI" id="CHEBI:58053"/>
    </ligand>
</feature>
<feature type="binding site" evidence="13">
    <location>
        <position position="252"/>
    </location>
    <ligand>
        <name>NAD(+)</name>
        <dbReference type="ChEBI" id="CHEBI:57540"/>
    </ligand>
</feature>
<dbReference type="FunFam" id="3.20.20.70:FF:000003">
    <property type="entry name" value="GMP reductase"/>
    <property type="match status" value="1"/>
</dbReference>
<dbReference type="GO" id="GO:0046872">
    <property type="term" value="F:metal ion binding"/>
    <property type="evidence" value="ECO:0007669"/>
    <property type="project" value="UniProtKB-UniRule"/>
</dbReference>
<dbReference type="CDD" id="cd00381">
    <property type="entry name" value="IMPDH"/>
    <property type="match status" value="1"/>
</dbReference>
<evidence type="ECO:0000256" key="11">
    <source>
        <dbReference type="ARBA" id="ARBA00023122"/>
    </source>
</evidence>
<dbReference type="SMART" id="SM01240">
    <property type="entry name" value="IMPDH"/>
    <property type="match status" value="1"/>
</dbReference>
<name>A6URB6_METVS</name>
<dbReference type="CDD" id="cd04601">
    <property type="entry name" value="CBS_pair_IMPDH"/>
    <property type="match status" value="1"/>
</dbReference>
<proteinExistence type="inferred from homology"/>
<sequence length="500" mass="53777">MVILLFLDKIVSAKKAYTFDDVLLIPNRSYVDPKTTDVSVDISGVKLNIPIISAAMDTVSEKDMAIALARRGGIAVIHRNMTIEEQVKHIKAVKMAENLVIRDVVTIGPSKTVLEAERIMYEYNVSGLPVVDENKKLVGILTTRDLKFIPNKGVAVETVMTKEVLHCHEDTPYEEILNRLYENKIERAPILDRESKVLLGMVTLRDILKRKKYPEAARDAEGKLIVAAACGPNDFERAEALLLAGVDAIAIDCAHAHNMSVVENVKKLKEITKKTKTKLFVGNIATGEAAEDLIKAGADALKVGIGPGSICTTRVVAGVGVPQLSAIAEVSDVAKKYGIPVIADGGLKYSGDIAKAIAAGADAVMIGSLLAGTEEAPGSLLTINGRKYKQYRGMGSLGAMCGSSGNVADRYFQSGHMQHSKLVPEGIEGAVPFKGPASDIVFQLVGGLRSSMGYCGAQKLSDMHKKAKFVIITHSGQKESHPHDVLITNEAPNYPINSER</sequence>
<evidence type="ECO:0000259" key="21">
    <source>
        <dbReference type="PROSITE" id="PS51371"/>
    </source>
</evidence>
<dbReference type="SMART" id="SM00116">
    <property type="entry name" value="CBS"/>
    <property type="match status" value="2"/>
</dbReference>
<feature type="domain" description="CBS" evidence="21">
    <location>
        <begin position="100"/>
        <end position="156"/>
    </location>
</feature>
<evidence type="ECO:0000256" key="8">
    <source>
        <dbReference type="ARBA" id="ARBA00022958"/>
    </source>
</evidence>
<dbReference type="PANTHER" id="PTHR11911:SF111">
    <property type="entry name" value="INOSINE-5'-MONOPHOSPHATE DEHYDROGENASE"/>
    <property type="match status" value="1"/>
</dbReference>
<evidence type="ECO:0000256" key="1">
    <source>
        <dbReference type="ARBA" id="ARBA00001958"/>
    </source>
</evidence>
<evidence type="ECO:0000256" key="3">
    <source>
        <dbReference type="ARBA" id="ARBA00011881"/>
    </source>
</evidence>
<keyword evidence="6 13" id="KW-0332">GMP biosynthesis</keyword>
<accession>A6URB6</accession>
<dbReference type="GO" id="GO:0006183">
    <property type="term" value="P:GTP biosynthetic process"/>
    <property type="evidence" value="ECO:0007669"/>
    <property type="project" value="TreeGrafter"/>
</dbReference>
<dbReference type="Gene3D" id="3.20.20.70">
    <property type="entry name" value="Aldolase class I"/>
    <property type="match status" value="1"/>
</dbReference>
<evidence type="ECO:0000256" key="19">
    <source>
        <dbReference type="RuleBase" id="RU003927"/>
    </source>
</evidence>
<dbReference type="RefSeq" id="WP_012065953.1">
    <property type="nucleotide sequence ID" value="NC_009634.1"/>
</dbReference>
<evidence type="ECO:0000256" key="16">
    <source>
        <dbReference type="PIRSR" id="PIRSR000130-3"/>
    </source>
</evidence>
<evidence type="ECO:0000256" key="6">
    <source>
        <dbReference type="ARBA" id="ARBA00022749"/>
    </source>
</evidence>
<comment type="cofactor">
    <cofactor evidence="1 13">
        <name>K(+)</name>
        <dbReference type="ChEBI" id="CHEBI:29103"/>
    </cofactor>
</comment>
<keyword evidence="7 13" id="KW-0658">Purine biosynthesis</keyword>
<dbReference type="InterPro" id="IPR000644">
    <property type="entry name" value="CBS_dom"/>
</dbReference>
<dbReference type="PIRSF" id="PIRSF000130">
    <property type="entry name" value="IMPDH"/>
    <property type="match status" value="1"/>
</dbReference>
<comment type="pathway">
    <text evidence="13 20">Purine metabolism; XMP biosynthesis via de novo pathway; XMP from IMP: step 1/1.</text>
</comment>
<dbReference type="GO" id="GO:0003938">
    <property type="term" value="F:IMP dehydrogenase activity"/>
    <property type="evidence" value="ECO:0007669"/>
    <property type="project" value="UniProtKB-UniRule"/>
</dbReference>
<keyword evidence="5" id="KW-0677">Repeat</keyword>
<evidence type="ECO:0000256" key="10">
    <source>
        <dbReference type="ARBA" id="ARBA00023027"/>
    </source>
</evidence>
<feature type="binding site" evidence="16">
    <location>
        <begin position="252"/>
        <end position="254"/>
    </location>
    <ligand>
        <name>NAD(+)</name>
        <dbReference type="ChEBI" id="CHEBI:57540"/>
    </ligand>
</feature>
<comment type="function">
    <text evidence="13">Catalyzes the conversion of inosine 5'-phosphate (IMP) to xanthosine 5'-phosphate (XMP), the first committed and rate-limiting step in the de novo synthesis of guanine nucleotides, and therefore plays an important role in the regulation of cell growth.</text>
</comment>
<dbReference type="HOGENOM" id="CLU_022552_2_1_2"/>
<dbReference type="Proteomes" id="UP000001107">
    <property type="component" value="Chromosome"/>
</dbReference>
<dbReference type="STRING" id="406327.Mevan_1138"/>
<protein>
    <recommendedName>
        <fullName evidence="13 20">Inosine-5'-monophosphate dehydrogenase</fullName>
        <shortName evidence="13">IMP dehydrogenase</shortName>
        <shortName evidence="13">IMPD</shortName>
        <shortName evidence="13">IMPDH</shortName>
        <ecNumber evidence="13 20">1.1.1.205</ecNumber>
    </recommendedName>
</protein>
<evidence type="ECO:0000256" key="4">
    <source>
        <dbReference type="ARBA" id="ARBA00022723"/>
    </source>
</evidence>
<feature type="binding site" evidence="13 15">
    <location>
        <begin position="344"/>
        <end position="346"/>
    </location>
    <ligand>
        <name>IMP</name>
        <dbReference type="ChEBI" id="CHEBI:58053"/>
    </ligand>
</feature>
<evidence type="ECO:0000256" key="5">
    <source>
        <dbReference type="ARBA" id="ARBA00022737"/>
    </source>
</evidence>
<feature type="binding site" description="in other chain" evidence="13 17">
    <location>
        <position position="311"/>
    </location>
    <ligand>
        <name>K(+)</name>
        <dbReference type="ChEBI" id="CHEBI:29103"/>
        <note>ligand shared between two tetrameric partners</note>
    </ligand>
</feature>
<feature type="binding site" evidence="13 15">
    <location>
        <begin position="367"/>
        <end position="368"/>
    </location>
    <ligand>
        <name>IMP</name>
        <dbReference type="ChEBI" id="CHEBI:58053"/>
    </ligand>
</feature>
<dbReference type="OrthoDB" id="21361at2157"/>
<dbReference type="PROSITE" id="PS51371">
    <property type="entry name" value="CBS"/>
    <property type="match status" value="2"/>
</dbReference>
<dbReference type="SUPFAM" id="SSF54631">
    <property type="entry name" value="CBS-domain pair"/>
    <property type="match status" value="1"/>
</dbReference>
<evidence type="ECO:0000256" key="18">
    <source>
        <dbReference type="PROSITE-ProRule" id="PRU00703"/>
    </source>
</evidence>
<feature type="domain" description="CBS" evidence="21">
    <location>
        <begin position="160"/>
        <end position="217"/>
    </location>
</feature>
<evidence type="ECO:0000256" key="17">
    <source>
        <dbReference type="PIRSR" id="PIRSR000130-4"/>
    </source>
</evidence>
<dbReference type="InterPro" id="IPR005990">
    <property type="entry name" value="IMP_DH"/>
</dbReference>
<comment type="subunit">
    <text evidence="3 13">Homotetramer.</text>
</comment>
<feature type="binding site" evidence="13 15">
    <location>
        <position position="309"/>
    </location>
    <ligand>
        <name>IMP</name>
        <dbReference type="ChEBI" id="CHEBI:58053"/>
    </ligand>
</feature>
<gene>
    <name evidence="13" type="primary">guaB</name>
    <name evidence="22" type="ordered locus">Mevan_1138</name>
</gene>
<dbReference type="Pfam" id="PF00478">
    <property type="entry name" value="IMPDH"/>
    <property type="match status" value="1"/>
</dbReference>
<feature type="binding site" evidence="13">
    <location>
        <position position="479"/>
    </location>
    <ligand>
        <name>K(+)</name>
        <dbReference type="ChEBI" id="CHEBI:29103"/>
        <note>ligand shared between two tetrameric partners</note>
    </ligand>
</feature>
<feature type="binding site" evidence="13 15">
    <location>
        <begin position="391"/>
        <end position="395"/>
    </location>
    <ligand>
        <name>IMP</name>
        <dbReference type="ChEBI" id="CHEBI:58053"/>
    </ligand>
</feature>
<evidence type="ECO:0000256" key="2">
    <source>
        <dbReference type="ARBA" id="ARBA00005502"/>
    </source>
</evidence>
<dbReference type="eggNOG" id="arCOG00612">
    <property type="taxonomic scope" value="Archaea"/>
</dbReference>
<evidence type="ECO:0000256" key="14">
    <source>
        <dbReference type="PIRSR" id="PIRSR000130-1"/>
    </source>
</evidence>
<evidence type="ECO:0000256" key="12">
    <source>
        <dbReference type="ARBA" id="ARBA00048028"/>
    </source>
</evidence>
<feature type="active site" description="Proton acceptor" evidence="13 14">
    <location>
        <position position="410"/>
    </location>
</feature>